<organism evidence="13">
    <name type="scientific">bioreactor metagenome</name>
    <dbReference type="NCBI Taxonomy" id="1076179"/>
    <lineage>
        <taxon>unclassified sequences</taxon>
        <taxon>metagenomes</taxon>
        <taxon>ecological metagenomes</taxon>
    </lineage>
</organism>
<dbReference type="Pfam" id="PF02687">
    <property type="entry name" value="FtsX"/>
    <property type="match status" value="1"/>
</dbReference>
<dbReference type="Pfam" id="PF18075">
    <property type="entry name" value="FtsX_ECD"/>
    <property type="match status" value="1"/>
</dbReference>
<evidence type="ECO:0000256" key="10">
    <source>
        <dbReference type="SAM" id="Phobius"/>
    </source>
</evidence>
<name>A0A644T8K5_9ZZZZ</name>
<dbReference type="AlphaFoldDB" id="A0A644T8K5"/>
<evidence type="ECO:0000256" key="9">
    <source>
        <dbReference type="ARBA" id="ARBA00023306"/>
    </source>
</evidence>
<dbReference type="Gene3D" id="3.30.70.3040">
    <property type="match status" value="1"/>
</dbReference>
<comment type="similarity">
    <text evidence="2">Belongs to the ABC-4 integral membrane protein family. FtsX subfamily.</text>
</comment>
<dbReference type="InterPro" id="IPR003838">
    <property type="entry name" value="ABC3_permease_C"/>
</dbReference>
<evidence type="ECO:0000256" key="5">
    <source>
        <dbReference type="ARBA" id="ARBA00022618"/>
    </source>
</evidence>
<dbReference type="EMBL" id="VSSQ01000017">
    <property type="protein sequence ID" value="MPL62241.1"/>
    <property type="molecule type" value="Genomic_DNA"/>
</dbReference>
<feature type="transmembrane region" description="Helical" evidence="10">
    <location>
        <begin position="281"/>
        <end position="304"/>
    </location>
</feature>
<dbReference type="InterPro" id="IPR004513">
    <property type="entry name" value="FtsX"/>
</dbReference>
<evidence type="ECO:0000256" key="4">
    <source>
        <dbReference type="ARBA" id="ARBA00022475"/>
    </source>
</evidence>
<keyword evidence="9" id="KW-0131">Cell cycle</keyword>
<feature type="transmembrane region" description="Helical" evidence="10">
    <location>
        <begin position="30"/>
        <end position="50"/>
    </location>
</feature>
<evidence type="ECO:0000256" key="6">
    <source>
        <dbReference type="ARBA" id="ARBA00022692"/>
    </source>
</evidence>
<evidence type="ECO:0000313" key="13">
    <source>
        <dbReference type="EMBL" id="MPL62241.1"/>
    </source>
</evidence>
<feature type="transmembrane region" description="Helical" evidence="10">
    <location>
        <begin position="186"/>
        <end position="213"/>
    </location>
</feature>
<feature type="domain" description="ABC3 transporter permease C-terminal" evidence="11">
    <location>
        <begin position="190"/>
        <end position="306"/>
    </location>
</feature>
<evidence type="ECO:0000256" key="1">
    <source>
        <dbReference type="ARBA" id="ARBA00004651"/>
    </source>
</evidence>
<keyword evidence="4" id="KW-1003">Cell membrane</keyword>
<evidence type="ECO:0000256" key="8">
    <source>
        <dbReference type="ARBA" id="ARBA00023136"/>
    </source>
</evidence>
<dbReference type="PIRSF" id="PIRSF003097">
    <property type="entry name" value="FtsX"/>
    <property type="match status" value="1"/>
</dbReference>
<dbReference type="GO" id="GO:0005886">
    <property type="term" value="C:plasma membrane"/>
    <property type="evidence" value="ECO:0007669"/>
    <property type="project" value="UniProtKB-SubCell"/>
</dbReference>
<dbReference type="InterPro" id="IPR040690">
    <property type="entry name" value="FtsX_ECD"/>
</dbReference>
<evidence type="ECO:0000256" key="3">
    <source>
        <dbReference type="ARBA" id="ARBA00021907"/>
    </source>
</evidence>
<evidence type="ECO:0000256" key="2">
    <source>
        <dbReference type="ARBA" id="ARBA00007379"/>
    </source>
</evidence>
<comment type="caution">
    <text evidence="13">The sequence shown here is derived from an EMBL/GenBank/DDBJ whole genome shotgun (WGS) entry which is preliminary data.</text>
</comment>
<evidence type="ECO:0000256" key="7">
    <source>
        <dbReference type="ARBA" id="ARBA00022989"/>
    </source>
</evidence>
<dbReference type="GO" id="GO:0051301">
    <property type="term" value="P:cell division"/>
    <property type="evidence" value="ECO:0007669"/>
    <property type="project" value="UniProtKB-KW"/>
</dbReference>
<evidence type="ECO:0000259" key="11">
    <source>
        <dbReference type="Pfam" id="PF02687"/>
    </source>
</evidence>
<reference evidence="13" key="1">
    <citation type="submission" date="2019-08" db="EMBL/GenBank/DDBJ databases">
        <authorList>
            <person name="Kucharzyk K."/>
            <person name="Murdoch R.W."/>
            <person name="Higgins S."/>
            <person name="Loffler F."/>
        </authorList>
    </citation>
    <scope>NUCLEOTIDE SEQUENCE</scope>
</reference>
<dbReference type="PANTHER" id="PTHR47755:SF1">
    <property type="entry name" value="CELL DIVISION PROTEIN FTSX"/>
    <property type="match status" value="1"/>
</dbReference>
<keyword evidence="5 13" id="KW-0132">Cell division</keyword>
<gene>
    <name evidence="13" type="primary">ftsX_2</name>
    <name evidence="13" type="ORF">SDC9_07852</name>
</gene>
<feature type="transmembrane region" description="Helical" evidence="10">
    <location>
        <begin position="234"/>
        <end position="261"/>
    </location>
</feature>
<proteinExistence type="inferred from homology"/>
<sequence length="310" mass="35461">MKKKITSTKRVFKSGFLSFLRNKTVSLSSIGILTTTLIVIGVFFFFRGIFDYSLDQVRNKVDIKIYFKLDAEDSQILDIKNKIETLPEVKSVELVTAEQSLEDFQIKHSNDPVTLQALSELDANPFGAMLTVIANDPNSYDYISNTLSSESEFLGASYSAVDKINYFELKPTIDRLNNMIRLFNSIGYWITLLFIIISSLIIFNTIRLSIFIYREEIAVMKLVGASNMYIRGPFLVESSIYAVISSILAMIFFVPTTFYLAKKTTEFFSGLDIFQYFLQNFFILFLLLLVISLLLTTISSLLAMRRYLKI</sequence>
<evidence type="ECO:0000259" key="12">
    <source>
        <dbReference type="Pfam" id="PF18075"/>
    </source>
</evidence>
<comment type="subcellular location">
    <subcellularLocation>
        <location evidence="1">Cell membrane</location>
        <topology evidence="1">Multi-pass membrane protein</topology>
    </subcellularLocation>
</comment>
<accession>A0A644T8K5</accession>
<keyword evidence="7 10" id="KW-1133">Transmembrane helix</keyword>
<dbReference type="PANTHER" id="PTHR47755">
    <property type="entry name" value="CELL DIVISION PROTEIN FTSX"/>
    <property type="match status" value="1"/>
</dbReference>
<keyword evidence="6 10" id="KW-0812">Transmembrane</keyword>
<keyword evidence="8 10" id="KW-0472">Membrane</keyword>
<feature type="domain" description="FtsX extracellular" evidence="12">
    <location>
        <begin position="61"/>
        <end position="148"/>
    </location>
</feature>
<protein>
    <recommendedName>
        <fullName evidence="3">Cell division protein FtsX</fullName>
    </recommendedName>
</protein>